<dbReference type="EMBL" id="LJYW01000001">
    <property type="protein sequence ID" value="KPL52108.1"/>
    <property type="molecule type" value="Genomic_DNA"/>
</dbReference>
<dbReference type="InterPro" id="IPR011990">
    <property type="entry name" value="TPR-like_helical_dom_sf"/>
</dbReference>
<proteinExistence type="predicted"/>
<sequence length="126" mass="14487">MTSPVDDRKRDFLLLNVFVLAQHGYIDRAATLVEALHELGDASPEVLLARSIMRFFRADWSGALACLDDLDRIDPLERFGRYKLDDRQRMRRYIKARCLYELGEKARARDAVEGYLRHGSGEGEGE</sequence>
<reference evidence="1 2" key="2">
    <citation type="submission" date="2015-10" db="EMBL/GenBank/DDBJ databases">
        <title>Draft Genome Sequence of Prosthecomicrobium hirschii ATCC 27832.</title>
        <authorList>
            <person name="Daniel J."/>
            <person name="Givan S.A."/>
            <person name="Brun Y.V."/>
            <person name="Brown P.J."/>
        </authorList>
    </citation>
    <scope>NUCLEOTIDE SEQUENCE [LARGE SCALE GENOMIC DNA]</scope>
    <source>
        <strain evidence="1 2">16</strain>
    </source>
</reference>
<gene>
    <name evidence="1" type="ORF">ABB55_07615</name>
</gene>
<dbReference type="AlphaFoldDB" id="A0A0P6VIW1"/>
<comment type="caution">
    <text evidence="1">The sequence shown here is derived from an EMBL/GenBank/DDBJ whole genome shotgun (WGS) entry which is preliminary data.</text>
</comment>
<organism evidence="1 2">
    <name type="scientific">Prosthecodimorpha hirschii</name>
    <dbReference type="NCBI Taxonomy" id="665126"/>
    <lineage>
        <taxon>Bacteria</taxon>
        <taxon>Pseudomonadati</taxon>
        <taxon>Pseudomonadota</taxon>
        <taxon>Alphaproteobacteria</taxon>
        <taxon>Hyphomicrobiales</taxon>
        <taxon>Ancalomicrobiaceae</taxon>
        <taxon>Prosthecodimorpha</taxon>
    </lineage>
</organism>
<dbReference type="SUPFAM" id="SSF48452">
    <property type="entry name" value="TPR-like"/>
    <property type="match status" value="1"/>
</dbReference>
<reference evidence="1 2" key="1">
    <citation type="submission" date="2015-09" db="EMBL/GenBank/DDBJ databases">
        <authorList>
            <person name="Jackson K.R."/>
            <person name="Lunt B.L."/>
            <person name="Fisher J.N.B."/>
            <person name="Gardner A.V."/>
            <person name="Bailey M.E."/>
            <person name="Deus L.M."/>
            <person name="Earl A.S."/>
            <person name="Gibby P.D."/>
            <person name="Hartmann K.A."/>
            <person name="Liu J.E."/>
            <person name="Manci A.M."/>
            <person name="Nielsen D.A."/>
            <person name="Solomon M.B."/>
            <person name="Breakwell D.P."/>
            <person name="Burnett S.H."/>
            <person name="Grose J.H."/>
        </authorList>
    </citation>
    <scope>NUCLEOTIDE SEQUENCE [LARGE SCALE GENOMIC DNA]</scope>
    <source>
        <strain evidence="1 2">16</strain>
    </source>
</reference>
<accession>A0A0P6VIW1</accession>
<dbReference type="STRING" id="665126.ABB55_07615"/>
<dbReference type="RefSeq" id="WP_054358271.1">
    <property type="nucleotide sequence ID" value="NZ_LJYW01000001.1"/>
</dbReference>
<evidence type="ECO:0000313" key="1">
    <source>
        <dbReference type="EMBL" id="KPL52108.1"/>
    </source>
</evidence>
<evidence type="ECO:0000313" key="2">
    <source>
        <dbReference type="Proteomes" id="UP000048984"/>
    </source>
</evidence>
<name>A0A0P6VIW1_9HYPH</name>
<protein>
    <submittedName>
        <fullName evidence="1">Uncharacterized protein</fullName>
    </submittedName>
</protein>
<dbReference type="Proteomes" id="UP000048984">
    <property type="component" value="Unassembled WGS sequence"/>
</dbReference>
<keyword evidence="2" id="KW-1185">Reference proteome</keyword>
<dbReference type="OrthoDB" id="8448734at2"/>